<proteinExistence type="predicted"/>
<protein>
    <submittedName>
        <fullName evidence="3">Photosynthetic complex assembly protein</fullName>
    </submittedName>
</protein>
<keyword evidence="1" id="KW-1133">Transmembrane helix</keyword>
<reference evidence="3 4" key="1">
    <citation type="submission" date="2017-09" db="EMBL/GenBank/DDBJ databases">
        <title>Sphingomonas spermidinifaciens 9NM-10, whole genome shotgun sequence.</title>
        <authorList>
            <person name="Feng G."/>
            <person name="Zhu H."/>
        </authorList>
    </citation>
    <scope>NUCLEOTIDE SEQUENCE [LARGE SCALE GENOMIC DNA]</scope>
    <source>
        <strain evidence="3 4">9NM-10</strain>
    </source>
</reference>
<comment type="caution">
    <text evidence="3">The sequence shown here is derived from an EMBL/GenBank/DDBJ whole genome shotgun (WGS) entry which is preliminary data.</text>
</comment>
<evidence type="ECO:0000313" key="4">
    <source>
        <dbReference type="Proteomes" id="UP000218366"/>
    </source>
</evidence>
<sequence>MMEHEVEPVPGLPGHLPPGETMLWQGRPDRASLARHAFHTRGVAIYFALLTALALASGGPTAATITAGLGVAAVGLLHLFAWGAAKTTIYTLTDRRVVLRIGTAVPKCVNLPLSQIGAVDMAVRRDGTGDLPLTLASGAGLGYLALWPHARPFRLGRPQPMLRSLQDPQAVAALLARACLAAGAARAEVRPVAVPLFEGAQAA</sequence>
<dbReference type="InterPro" id="IPR005182">
    <property type="entry name" value="YdbS-like_PH"/>
</dbReference>
<dbReference type="InterPro" id="IPR054839">
    <property type="entry name" value="puhB_PGC"/>
</dbReference>
<keyword evidence="4" id="KW-1185">Reference proteome</keyword>
<evidence type="ECO:0000313" key="3">
    <source>
        <dbReference type="EMBL" id="PCD03639.1"/>
    </source>
</evidence>
<dbReference type="NCBIfam" id="NF040894">
    <property type="entry name" value="puhB_PGC"/>
    <property type="match status" value="1"/>
</dbReference>
<evidence type="ECO:0000256" key="1">
    <source>
        <dbReference type="SAM" id="Phobius"/>
    </source>
</evidence>
<gene>
    <name evidence="3" type="ORF">COC42_04565</name>
</gene>
<organism evidence="3 4">
    <name type="scientific">Sphingomonas spermidinifaciens</name>
    <dbReference type="NCBI Taxonomy" id="1141889"/>
    <lineage>
        <taxon>Bacteria</taxon>
        <taxon>Pseudomonadati</taxon>
        <taxon>Pseudomonadota</taxon>
        <taxon>Alphaproteobacteria</taxon>
        <taxon>Sphingomonadales</taxon>
        <taxon>Sphingomonadaceae</taxon>
        <taxon>Sphingomonas</taxon>
    </lineage>
</organism>
<accession>A0A2A4B779</accession>
<feature type="domain" description="YdbS-like PH" evidence="2">
    <location>
        <begin position="86"/>
        <end position="173"/>
    </location>
</feature>
<dbReference type="AlphaFoldDB" id="A0A2A4B779"/>
<dbReference type="EMBL" id="NWMW01000001">
    <property type="protein sequence ID" value="PCD03639.1"/>
    <property type="molecule type" value="Genomic_DNA"/>
</dbReference>
<feature type="transmembrane region" description="Helical" evidence="1">
    <location>
        <begin position="62"/>
        <end position="85"/>
    </location>
</feature>
<keyword evidence="1" id="KW-0472">Membrane</keyword>
<evidence type="ECO:0000259" key="2">
    <source>
        <dbReference type="Pfam" id="PF03703"/>
    </source>
</evidence>
<dbReference type="OrthoDB" id="7345733at2"/>
<feature type="transmembrane region" description="Helical" evidence="1">
    <location>
        <begin position="38"/>
        <end position="56"/>
    </location>
</feature>
<dbReference type="Proteomes" id="UP000218366">
    <property type="component" value="Unassembled WGS sequence"/>
</dbReference>
<dbReference type="Pfam" id="PF03703">
    <property type="entry name" value="bPH_2"/>
    <property type="match status" value="1"/>
</dbReference>
<keyword evidence="1" id="KW-0812">Transmembrane</keyword>
<name>A0A2A4B779_9SPHN</name>